<dbReference type="Pfam" id="PF00512">
    <property type="entry name" value="HisKA"/>
    <property type="match status" value="1"/>
</dbReference>
<comment type="subcellular location">
    <subcellularLocation>
        <location evidence="2">Cell membrane</location>
    </subcellularLocation>
</comment>
<dbReference type="RefSeq" id="WP_236401356.1">
    <property type="nucleotide sequence ID" value="NZ_JAKJHZ010000005.1"/>
</dbReference>
<dbReference type="InterPro" id="IPR035965">
    <property type="entry name" value="PAS-like_dom_sf"/>
</dbReference>
<dbReference type="SMART" id="SM00091">
    <property type="entry name" value="PAS"/>
    <property type="match status" value="2"/>
</dbReference>
<dbReference type="PANTHER" id="PTHR43047:SF72">
    <property type="entry name" value="OSMOSENSING HISTIDINE PROTEIN KINASE SLN1"/>
    <property type="match status" value="1"/>
</dbReference>
<evidence type="ECO:0000256" key="6">
    <source>
        <dbReference type="ARBA" id="ARBA00022777"/>
    </source>
</evidence>
<evidence type="ECO:0000256" key="8">
    <source>
        <dbReference type="PROSITE-ProRule" id="PRU00169"/>
    </source>
</evidence>
<dbReference type="SUPFAM" id="SSF47384">
    <property type="entry name" value="Homodimeric domain of signal transducing histidine kinase"/>
    <property type="match status" value="1"/>
</dbReference>
<dbReference type="SMART" id="SM00448">
    <property type="entry name" value="REC"/>
    <property type="match status" value="1"/>
</dbReference>
<protein>
    <recommendedName>
        <fullName evidence="3">histidine kinase</fullName>
        <ecNumber evidence="3">2.7.13.3</ecNumber>
    </recommendedName>
</protein>
<dbReference type="PROSITE" id="PS50113">
    <property type="entry name" value="PAC"/>
    <property type="match status" value="2"/>
</dbReference>
<sequence>MVDTPRVSVVLVDDSTDVRTLVRMRLEASGAFDVVGEAEDGEGAIAMVVRHEPDLVLLDVSTPTMDGLETLPTILAVRPDTSVVMFTGFGGADLTAEVRGLGALDLIEKSIPLNQLADRLLRILRGGSGQDAQEGATATPREDRAVGSGPAVDLDLGAFEQRVLDEHVEGFQALFERAAIGMATLTVDATIVRANRALADLVASDPADLVGVDYGRLTGGQGDVLDHRLEVLRTSRANVATFEHPIPVPRGSARTRTASVTLVPIRDSSGQMLYVFAQVQDITAQRDAEDELRRSEQRFSLLVDAVEEYAIFSLDTDGVVMSWNAGARRIKGYEADQIVGRHFRVFYPDEEQRTGHPEHNLAVALRAGSFAEEGWRVRRDGTAFWASVVITAVRDRSGRHVGFAKITRDQTEQRRHADDRHEAMEEQARLLAVTAHELRTPTAVIEGSALVLQAPEEDLTPAERDQLVGGIRSSAERLRRLGADLAAASQLQRSGMEFRLEPVAIAELVWSTVARRATTSADVRVDVDDVPHGVVVRADEVRIGQALDNLVDNALRHGEAPVAVTAALLADLVEVRVTDAGPGAPREMAGRMFERFATGGRTSGTGLGLYLVREIARHHGGDVTYTPPRAGSPTTFTLTLPVDGVLDARAASIG</sequence>
<evidence type="ECO:0000259" key="12">
    <source>
        <dbReference type="PROSITE" id="PS50113"/>
    </source>
</evidence>
<name>A0ABS9HC49_9ACTN</name>
<dbReference type="Gene3D" id="3.30.450.20">
    <property type="entry name" value="PAS domain"/>
    <property type="match status" value="2"/>
</dbReference>
<dbReference type="CDD" id="cd00075">
    <property type="entry name" value="HATPase"/>
    <property type="match status" value="1"/>
</dbReference>
<dbReference type="Pfam" id="PF08448">
    <property type="entry name" value="PAS_4"/>
    <property type="match status" value="1"/>
</dbReference>
<dbReference type="InterPro" id="IPR001789">
    <property type="entry name" value="Sig_transdc_resp-reg_receiver"/>
</dbReference>
<evidence type="ECO:0000259" key="9">
    <source>
        <dbReference type="PROSITE" id="PS50109"/>
    </source>
</evidence>
<keyword evidence="4 8" id="KW-0597">Phosphoprotein</keyword>
<comment type="caution">
    <text evidence="13">The sequence shown here is derived from an EMBL/GenBank/DDBJ whole genome shotgun (WGS) entry which is preliminary data.</text>
</comment>
<evidence type="ECO:0000256" key="2">
    <source>
        <dbReference type="ARBA" id="ARBA00004236"/>
    </source>
</evidence>
<dbReference type="Pfam" id="PF02518">
    <property type="entry name" value="HATPase_c"/>
    <property type="match status" value="1"/>
</dbReference>
<evidence type="ECO:0000256" key="7">
    <source>
        <dbReference type="ARBA" id="ARBA00023012"/>
    </source>
</evidence>
<dbReference type="Pfam" id="PF00072">
    <property type="entry name" value="Response_reg"/>
    <property type="match status" value="1"/>
</dbReference>
<gene>
    <name evidence="13" type="ORF">L2K70_08745</name>
</gene>
<organism evidence="13 14">
    <name type="scientific">Nocardioides potassii</name>
    <dbReference type="NCBI Taxonomy" id="2911371"/>
    <lineage>
        <taxon>Bacteria</taxon>
        <taxon>Bacillati</taxon>
        <taxon>Actinomycetota</taxon>
        <taxon>Actinomycetes</taxon>
        <taxon>Propionibacteriales</taxon>
        <taxon>Nocardioidaceae</taxon>
        <taxon>Nocardioides</taxon>
    </lineage>
</organism>
<dbReference type="Gene3D" id="1.10.287.130">
    <property type="match status" value="1"/>
</dbReference>
<dbReference type="NCBIfam" id="TIGR00229">
    <property type="entry name" value="sensory_box"/>
    <property type="match status" value="2"/>
</dbReference>
<dbReference type="Proteomes" id="UP001201161">
    <property type="component" value="Unassembled WGS sequence"/>
</dbReference>
<dbReference type="Gene3D" id="3.40.50.2300">
    <property type="match status" value="1"/>
</dbReference>
<evidence type="ECO:0000256" key="4">
    <source>
        <dbReference type="ARBA" id="ARBA00022553"/>
    </source>
</evidence>
<dbReference type="InterPro" id="IPR013656">
    <property type="entry name" value="PAS_4"/>
</dbReference>
<reference evidence="13 14" key="1">
    <citation type="submission" date="2022-01" db="EMBL/GenBank/DDBJ databases">
        <title>Nocardioides sp. nov., an actinomycete isolated from mining soil.</title>
        <authorList>
            <person name="Liu L."/>
        </authorList>
    </citation>
    <scope>NUCLEOTIDE SEQUENCE [LARGE SCALE GENOMIC DNA]</scope>
    <source>
        <strain evidence="13 14">KLBMP 9356</strain>
    </source>
</reference>
<feature type="domain" description="Response regulatory" evidence="10">
    <location>
        <begin position="8"/>
        <end position="124"/>
    </location>
</feature>
<evidence type="ECO:0000259" key="10">
    <source>
        <dbReference type="PROSITE" id="PS50110"/>
    </source>
</evidence>
<dbReference type="InterPro" id="IPR004358">
    <property type="entry name" value="Sig_transdc_His_kin-like_C"/>
</dbReference>
<evidence type="ECO:0000313" key="13">
    <source>
        <dbReference type="EMBL" id="MCF6377691.1"/>
    </source>
</evidence>
<dbReference type="InterPro" id="IPR003661">
    <property type="entry name" value="HisK_dim/P_dom"/>
</dbReference>
<dbReference type="InterPro" id="IPR036890">
    <property type="entry name" value="HATPase_C_sf"/>
</dbReference>
<feature type="domain" description="PAS" evidence="11">
    <location>
        <begin position="295"/>
        <end position="368"/>
    </location>
</feature>
<evidence type="ECO:0000256" key="5">
    <source>
        <dbReference type="ARBA" id="ARBA00022679"/>
    </source>
</evidence>
<dbReference type="PANTHER" id="PTHR43047">
    <property type="entry name" value="TWO-COMPONENT HISTIDINE PROTEIN KINASE"/>
    <property type="match status" value="1"/>
</dbReference>
<keyword evidence="5" id="KW-0808">Transferase</keyword>
<evidence type="ECO:0000256" key="1">
    <source>
        <dbReference type="ARBA" id="ARBA00000085"/>
    </source>
</evidence>
<dbReference type="EC" id="2.7.13.3" evidence="3"/>
<keyword evidence="6" id="KW-0418">Kinase</keyword>
<feature type="domain" description="Histidine kinase" evidence="9">
    <location>
        <begin position="433"/>
        <end position="644"/>
    </location>
</feature>
<dbReference type="SUPFAM" id="SSF55785">
    <property type="entry name" value="PYP-like sensor domain (PAS domain)"/>
    <property type="match status" value="2"/>
</dbReference>
<evidence type="ECO:0000259" key="11">
    <source>
        <dbReference type="PROSITE" id="PS50112"/>
    </source>
</evidence>
<dbReference type="Pfam" id="PF13426">
    <property type="entry name" value="PAS_9"/>
    <property type="match status" value="1"/>
</dbReference>
<comment type="catalytic activity">
    <reaction evidence="1">
        <text>ATP + protein L-histidine = ADP + protein N-phospho-L-histidine.</text>
        <dbReference type="EC" id="2.7.13.3"/>
    </reaction>
</comment>
<dbReference type="InterPro" id="IPR000700">
    <property type="entry name" value="PAS-assoc_C"/>
</dbReference>
<dbReference type="PRINTS" id="PR00344">
    <property type="entry name" value="BCTRLSENSOR"/>
</dbReference>
<feature type="modified residue" description="4-aspartylphosphate" evidence="8">
    <location>
        <position position="59"/>
    </location>
</feature>
<dbReference type="InterPro" id="IPR003594">
    <property type="entry name" value="HATPase_dom"/>
</dbReference>
<evidence type="ECO:0000256" key="3">
    <source>
        <dbReference type="ARBA" id="ARBA00012438"/>
    </source>
</evidence>
<dbReference type="Gene3D" id="3.30.565.10">
    <property type="entry name" value="Histidine kinase-like ATPase, C-terminal domain"/>
    <property type="match status" value="1"/>
</dbReference>
<dbReference type="InterPro" id="IPR036097">
    <property type="entry name" value="HisK_dim/P_sf"/>
</dbReference>
<dbReference type="SMART" id="SM00388">
    <property type="entry name" value="HisKA"/>
    <property type="match status" value="1"/>
</dbReference>
<keyword evidence="14" id="KW-1185">Reference proteome</keyword>
<dbReference type="CDD" id="cd17541">
    <property type="entry name" value="REC_CheB-like"/>
    <property type="match status" value="1"/>
</dbReference>
<dbReference type="SMART" id="SM00387">
    <property type="entry name" value="HATPase_c"/>
    <property type="match status" value="1"/>
</dbReference>
<accession>A0ABS9HC49</accession>
<dbReference type="PROSITE" id="PS50112">
    <property type="entry name" value="PAS"/>
    <property type="match status" value="1"/>
</dbReference>
<dbReference type="EMBL" id="JAKJHZ010000005">
    <property type="protein sequence ID" value="MCF6377691.1"/>
    <property type="molecule type" value="Genomic_DNA"/>
</dbReference>
<dbReference type="InterPro" id="IPR011006">
    <property type="entry name" value="CheY-like_superfamily"/>
</dbReference>
<dbReference type="PROSITE" id="PS50110">
    <property type="entry name" value="RESPONSE_REGULATORY"/>
    <property type="match status" value="1"/>
</dbReference>
<dbReference type="InterPro" id="IPR005467">
    <property type="entry name" value="His_kinase_dom"/>
</dbReference>
<dbReference type="PROSITE" id="PS50109">
    <property type="entry name" value="HIS_KIN"/>
    <property type="match status" value="1"/>
</dbReference>
<keyword evidence="7" id="KW-0902">Two-component regulatory system</keyword>
<dbReference type="InterPro" id="IPR000014">
    <property type="entry name" value="PAS"/>
</dbReference>
<evidence type="ECO:0000313" key="14">
    <source>
        <dbReference type="Proteomes" id="UP001201161"/>
    </source>
</evidence>
<dbReference type="SUPFAM" id="SSF55874">
    <property type="entry name" value="ATPase domain of HSP90 chaperone/DNA topoisomerase II/histidine kinase"/>
    <property type="match status" value="1"/>
</dbReference>
<dbReference type="CDD" id="cd00082">
    <property type="entry name" value="HisKA"/>
    <property type="match status" value="1"/>
</dbReference>
<dbReference type="CDD" id="cd00130">
    <property type="entry name" value="PAS"/>
    <property type="match status" value="2"/>
</dbReference>
<feature type="domain" description="PAC" evidence="12">
    <location>
        <begin position="370"/>
        <end position="422"/>
    </location>
</feature>
<proteinExistence type="predicted"/>
<feature type="domain" description="PAC" evidence="12">
    <location>
        <begin position="240"/>
        <end position="294"/>
    </location>
</feature>
<dbReference type="SUPFAM" id="SSF52172">
    <property type="entry name" value="CheY-like"/>
    <property type="match status" value="1"/>
</dbReference>